<dbReference type="GO" id="GO:0006396">
    <property type="term" value="P:RNA processing"/>
    <property type="evidence" value="ECO:0007669"/>
    <property type="project" value="InterPro"/>
</dbReference>
<sequence>MGAHKLDSDVFSVLRLWEWFIALSNQDLGSADKYKGLEETACDYVAACPPYLGRTPSYIEFGEMDPEECDKDVPGPYLRMRFEESDDGIYRWRQNIAEEKRSEINDAWRPLPYDYLSGTFCSPSTKIPGPGADRFRPLPNKLCDFNSSKFMPISSLACSTSWQKGAGGTGVSGTAVVTWLLENRSLSDLIPGRRKGRKRGNDWNESTVTSLEDGAAEFYQKCETITVKAMPIKAPGGGFIYQYSTDDRRTWQALSYAEERKEWVRTASSTNLKSDEDGIPCEAIMAITSSEEASAGMASSLKIEQQTDHCFKRPQYLAEALTHYSAQSRAVRSKGHLVLVGEIAMEHYVSDKVVKEAMFFGSHLVVGHKEGQPLSKTLATPKGLPPPRAPPPTEENRGGVDNVIAPDRRIWVCCHHVSYAARSILTGLHESMNKDSRELEEAINRFAKEFEKRSQPKDQKERNVKWQQLFKSGAPKAFCDVFLAVIGAIAMDSDYFEAEQLMLQHYQDSERIFDIMKDREHLVFHKWSVGNEKIAEPPILAPKGVSSLLPRSGPMNACAPWKDNVDDFAAVYEPLSKDGAFIPFRPRAPEDMQEPLSLERSLVRYVPVAPPRVRRLVSAVRSQSLRAVKVEDEYHEKCLDDAGYAVEVKQDVDTEAEDSEVSTAEVFNDARPTFRDYSRQAPDGCVHLIVPSKGPLYSHDEPPDFLQLPEPIKQRVEQLPATARGVPSPQHAAIAEELNFRGQMRSDKYRMPADPGRQSQVETRQAVAGPAVLALRRMRNQMSALAEGRLPWHFSRDRQNEVGSAAGTSAAPVQNQGAENETGSAADGLQMQSLVPAPPSQPKPTSNAANSRFWRRSHTAGRTEQAGALVVDVLSSARGVCRGWETGKKRWSNFAGVEASTDVHQISCHIAPSPRRVAKPPNFCLVLEALFAVCECDDADDGHLQEMTPNRLRLINKSRVLLRAVDSRVQSGAGASRHESARPSAPSHGLRLCAGAHAMRSAPPRAPHSALAGALRPIEKESLWHERTLGEVSAADRARLLAAGLAEDFVAPVAALERFVEDWSFDLDDPLTLSRFLLGKPENLMEAKDRVTQARDWRAKTDLQRIMHEWGVQKDMVWDWEPQTDRAKALAPHFFGRRIAARTASGGPVIVLRLGEFDLEGAVREDMVDDLMDPWIFLIEQAFQDCRSVSLSRRSLVKLSAIVDVDGVNLSWLQHMSALQQFSRAINRNYPEMAATLTIVRAPVIFSWLWQISAPLLLEDMTRRKFAILGHDFEAGLAEHAHVDLRDLPGCLRGRRCSDTAGSEEAPPPLCFRSGARAELPPNRPWPRQAASDEVREEPIATREARATAVRGAASLWHRWLCNLCISPPCFLGVLLSRQSL</sequence>
<keyword evidence="4" id="KW-1185">Reference proteome</keyword>
<dbReference type="InterPro" id="IPR001251">
    <property type="entry name" value="CRAL-TRIO_dom"/>
</dbReference>
<dbReference type="InterPro" id="IPR051064">
    <property type="entry name" value="SEC14/CRAL-TRIO_domain"/>
</dbReference>
<dbReference type="SMART" id="SM00516">
    <property type="entry name" value="SEC14"/>
    <property type="match status" value="1"/>
</dbReference>
<feature type="region of interest" description="Disordered" evidence="1">
    <location>
        <begin position="371"/>
        <end position="400"/>
    </location>
</feature>
<dbReference type="Proteomes" id="UP000186817">
    <property type="component" value="Unassembled WGS sequence"/>
</dbReference>
<feature type="compositionally biased region" description="Polar residues" evidence="1">
    <location>
        <begin position="811"/>
        <end position="823"/>
    </location>
</feature>
<reference evidence="3 4" key="1">
    <citation type="submission" date="2016-02" db="EMBL/GenBank/DDBJ databases">
        <title>Genome analysis of coral dinoflagellate symbionts highlights evolutionary adaptations to a symbiotic lifestyle.</title>
        <authorList>
            <person name="Aranda M."/>
            <person name="Li Y."/>
            <person name="Liew Y.J."/>
            <person name="Baumgarten S."/>
            <person name="Simakov O."/>
            <person name="Wilson M."/>
            <person name="Piel J."/>
            <person name="Ashoor H."/>
            <person name="Bougouffa S."/>
            <person name="Bajic V.B."/>
            <person name="Ryu T."/>
            <person name="Ravasi T."/>
            <person name="Bayer T."/>
            <person name="Micklem G."/>
            <person name="Kim H."/>
            <person name="Bhak J."/>
            <person name="Lajeunesse T.C."/>
            <person name="Voolstra C.R."/>
        </authorList>
    </citation>
    <scope>NUCLEOTIDE SEQUENCE [LARGE SCALE GENOMIC DNA]</scope>
    <source>
        <strain evidence="3 4">CCMP2467</strain>
    </source>
</reference>
<gene>
    <name evidence="3" type="primary">SEC14L1</name>
    <name evidence="3" type="ORF">AK812_SmicGene26128</name>
</gene>
<name>A0A1Q9DA75_SYMMI</name>
<dbReference type="Gene3D" id="1.10.1520.10">
    <property type="entry name" value="Ribonuclease III domain"/>
    <property type="match status" value="1"/>
</dbReference>
<dbReference type="SUPFAM" id="SSF52087">
    <property type="entry name" value="CRAL/TRIO domain"/>
    <property type="match status" value="1"/>
</dbReference>
<evidence type="ECO:0000313" key="4">
    <source>
        <dbReference type="Proteomes" id="UP000186817"/>
    </source>
</evidence>
<feature type="compositionally biased region" description="Pro residues" evidence="1">
    <location>
        <begin position="383"/>
        <end position="393"/>
    </location>
</feature>
<proteinExistence type="predicted"/>
<dbReference type="OrthoDB" id="436157at2759"/>
<dbReference type="InterPro" id="IPR036389">
    <property type="entry name" value="RNase_III_sf"/>
</dbReference>
<dbReference type="PANTHER" id="PTHR23324:SF83">
    <property type="entry name" value="SEC14-LIKE PROTEIN 2"/>
    <property type="match status" value="1"/>
</dbReference>
<feature type="domain" description="CRAL-TRIO" evidence="2">
    <location>
        <begin position="1127"/>
        <end position="1300"/>
    </location>
</feature>
<comment type="caution">
    <text evidence="3">The sequence shown here is derived from an EMBL/GenBank/DDBJ whole genome shotgun (WGS) entry which is preliminary data.</text>
</comment>
<dbReference type="EMBL" id="LSRX01000635">
    <property type="protein sequence ID" value="OLP92096.1"/>
    <property type="molecule type" value="Genomic_DNA"/>
</dbReference>
<dbReference type="InterPro" id="IPR036865">
    <property type="entry name" value="CRAL-TRIO_dom_sf"/>
</dbReference>
<dbReference type="PANTHER" id="PTHR23324">
    <property type="entry name" value="SEC14 RELATED PROTEIN"/>
    <property type="match status" value="1"/>
</dbReference>
<feature type="region of interest" description="Disordered" evidence="1">
    <location>
        <begin position="801"/>
        <end position="824"/>
    </location>
</feature>
<dbReference type="Gene3D" id="3.40.525.10">
    <property type="entry name" value="CRAL-TRIO lipid binding domain"/>
    <property type="match status" value="1"/>
</dbReference>
<organism evidence="3 4">
    <name type="scientific">Symbiodinium microadriaticum</name>
    <name type="common">Dinoflagellate</name>
    <name type="synonym">Zooxanthella microadriatica</name>
    <dbReference type="NCBI Taxonomy" id="2951"/>
    <lineage>
        <taxon>Eukaryota</taxon>
        <taxon>Sar</taxon>
        <taxon>Alveolata</taxon>
        <taxon>Dinophyceae</taxon>
        <taxon>Suessiales</taxon>
        <taxon>Symbiodiniaceae</taxon>
        <taxon>Symbiodinium</taxon>
    </lineage>
</organism>
<dbReference type="SUPFAM" id="SSF69065">
    <property type="entry name" value="RNase III domain-like"/>
    <property type="match status" value="1"/>
</dbReference>
<evidence type="ECO:0000256" key="1">
    <source>
        <dbReference type="SAM" id="MobiDB-lite"/>
    </source>
</evidence>
<dbReference type="PROSITE" id="PS50191">
    <property type="entry name" value="CRAL_TRIO"/>
    <property type="match status" value="1"/>
</dbReference>
<protein>
    <submittedName>
        <fullName evidence="3">SEC14-like protein 1</fullName>
    </submittedName>
</protein>
<dbReference type="CDD" id="cd00170">
    <property type="entry name" value="SEC14"/>
    <property type="match status" value="1"/>
</dbReference>
<accession>A0A1Q9DA75</accession>
<dbReference type="GO" id="GO:0004525">
    <property type="term" value="F:ribonuclease III activity"/>
    <property type="evidence" value="ECO:0007669"/>
    <property type="project" value="InterPro"/>
</dbReference>
<feature type="region of interest" description="Disordered" evidence="1">
    <location>
        <begin position="1314"/>
        <end position="1339"/>
    </location>
</feature>
<dbReference type="Pfam" id="PF00650">
    <property type="entry name" value="CRAL_TRIO"/>
    <property type="match status" value="1"/>
</dbReference>
<evidence type="ECO:0000313" key="3">
    <source>
        <dbReference type="EMBL" id="OLP92096.1"/>
    </source>
</evidence>
<dbReference type="GO" id="GO:0005737">
    <property type="term" value="C:cytoplasm"/>
    <property type="evidence" value="ECO:0007669"/>
    <property type="project" value="TreeGrafter"/>
</dbReference>
<evidence type="ECO:0000259" key="2">
    <source>
        <dbReference type="PROSITE" id="PS50191"/>
    </source>
</evidence>